<dbReference type="GO" id="GO:0140359">
    <property type="term" value="F:ABC-type transporter activity"/>
    <property type="evidence" value="ECO:0007669"/>
    <property type="project" value="InterPro"/>
</dbReference>
<keyword evidence="7 8" id="KW-0472">Membrane</keyword>
<dbReference type="EMBL" id="CAFAAE010000025">
    <property type="protein sequence ID" value="CAB4787427.1"/>
    <property type="molecule type" value="Genomic_DNA"/>
</dbReference>
<comment type="subcellular location">
    <subcellularLocation>
        <location evidence="1">Cell inner membrane</location>
        <topology evidence="1">Multi-pass membrane protein</topology>
    </subcellularLocation>
</comment>
<dbReference type="PROSITE" id="PS51012">
    <property type="entry name" value="ABC_TM2"/>
    <property type="match status" value="1"/>
</dbReference>
<feature type="transmembrane region" description="Helical" evidence="8">
    <location>
        <begin position="245"/>
        <end position="264"/>
    </location>
</feature>
<sequence length="274" mass="30820">MSAIDVFEPFHRGLPPLKKYAKQLLGRRAFISEFAKSELRRQNFGSPLGQVWLVLNPLLLSAVYFLLIIIISGHTNSGRYAHLTAGLFAFYLITNSITAGAKSVTAGGRLILNSAFPRIMLPIAASVVALFKFMPTLAVLFVLHLILGLPFTAALLWAIPLVFIFYIFSLACAILFSCINVYFRDIQNLLPYLTRTLLYLSPVLYESSALTEKLNFLRVINPLYPMLDSWSRVMVKGELPFASDILQATIWSFALLVISSYLFLSREREFAVRI</sequence>
<keyword evidence="4" id="KW-0997">Cell inner membrane</keyword>
<evidence type="ECO:0000256" key="2">
    <source>
        <dbReference type="ARBA" id="ARBA00022448"/>
    </source>
</evidence>
<evidence type="ECO:0000259" key="9">
    <source>
        <dbReference type="PROSITE" id="PS51012"/>
    </source>
</evidence>
<evidence type="ECO:0000256" key="4">
    <source>
        <dbReference type="ARBA" id="ARBA00022519"/>
    </source>
</evidence>
<proteinExistence type="predicted"/>
<feature type="transmembrane region" description="Helical" evidence="8">
    <location>
        <begin position="51"/>
        <end position="74"/>
    </location>
</feature>
<dbReference type="PANTHER" id="PTHR30413">
    <property type="entry name" value="INNER MEMBRANE TRANSPORT PERMEASE"/>
    <property type="match status" value="1"/>
</dbReference>
<keyword evidence="3" id="KW-1003">Cell membrane</keyword>
<name>A0A6J6WZK5_9ZZZZ</name>
<feature type="transmembrane region" description="Helical" evidence="8">
    <location>
        <begin position="137"/>
        <end position="156"/>
    </location>
</feature>
<evidence type="ECO:0000256" key="8">
    <source>
        <dbReference type="SAM" id="Phobius"/>
    </source>
</evidence>
<evidence type="ECO:0000313" key="10">
    <source>
        <dbReference type="EMBL" id="CAB4787427.1"/>
    </source>
</evidence>
<dbReference type="InterPro" id="IPR047817">
    <property type="entry name" value="ABC2_TM_bact-type"/>
</dbReference>
<keyword evidence="5 8" id="KW-0812">Transmembrane</keyword>
<evidence type="ECO:0000256" key="6">
    <source>
        <dbReference type="ARBA" id="ARBA00022989"/>
    </source>
</evidence>
<feature type="transmembrane region" description="Helical" evidence="8">
    <location>
        <begin position="163"/>
        <end position="183"/>
    </location>
</feature>
<dbReference type="InterPro" id="IPR013525">
    <property type="entry name" value="ABC2_TM"/>
</dbReference>
<evidence type="ECO:0000256" key="1">
    <source>
        <dbReference type="ARBA" id="ARBA00004429"/>
    </source>
</evidence>
<evidence type="ECO:0000256" key="5">
    <source>
        <dbReference type="ARBA" id="ARBA00022692"/>
    </source>
</evidence>
<evidence type="ECO:0000256" key="3">
    <source>
        <dbReference type="ARBA" id="ARBA00022475"/>
    </source>
</evidence>
<keyword evidence="2" id="KW-0813">Transport</keyword>
<dbReference type="PANTHER" id="PTHR30413:SF8">
    <property type="entry name" value="TRANSPORT PERMEASE PROTEIN"/>
    <property type="match status" value="1"/>
</dbReference>
<accession>A0A6J6WZK5</accession>
<dbReference type="GO" id="GO:0005886">
    <property type="term" value="C:plasma membrane"/>
    <property type="evidence" value="ECO:0007669"/>
    <property type="project" value="UniProtKB-SubCell"/>
</dbReference>
<evidence type="ECO:0000256" key="7">
    <source>
        <dbReference type="ARBA" id="ARBA00023136"/>
    </source>
</evidence>
<reference evidence="10" key="1">
    <citation type="submission" date="2020-05" db="EMBL/GenBank/DDBJ databases">
        <authorList>
            <person name="Chiriac C."/>
            <person name="Salcher M."/>
            <person name="Ghai R."/>
            <person name="Kavagutti S V."/>
        </authorList>
    </citation>
    <scope>NUCLEOTIDE SEQUENCE</scope>
</reference>
<organism evidence="10">
    <name type="scientific">freshwater metagenome</name>
    <dbReference type="NCBI Taxonomy" id="449393"/>
    <lineage>
        <taxon>unclassified sequences</taxon>
        <taxon>metagenomes</taxon>
        <taxon>ecological metagenomes</taxon>
    </lineage>
</organism>
<feature type="transmembrane region" description="Helical" evidence="8">
    <location>
        <begin position="80"/>
        <end position="98"/>
    </location>
</feature>
<dbReference type="GO" id="GO:0015920">
    <property type="term" value="P:lipopolysaccharide transport"/>
    <property type="evidence" value="ECO:0007669"/>
    <property type="project" value="TreeGrafter"/>
</dbReference>
<gene>
    <name evidence="10" type="ORF">UFOPK2982_00305</name>
</gene>
<dbReference type="AlphaFoldDB" id="A0A6J6WZK5"/>
<dbReference type="Pfam" id="PF01061">
    <property type="entry name" value="ABC2_membrane"/>
    <property type="match status" value="1"/>
</dbReference>
<protein>
    <submittedName>
        <fullName evidence="10">Unannotated protein</fullName>
    </submittedName>
</protein>
<feature type="domain" description="ABC transmembrane type-2" evidence="9">
    <location>
        <begin position="48"/>
        <end position="266"/>
    </location>
</feature>
<keyword evidence="6 8" id="KW-1133">Transmembrane helix</keyword>